<reference evidence="1" key="1">
    <citation type="submission" date="2020-05" db="UniProtKB">
        <authorList>
            <consortium name="EnsemblMetazoa"/>
        </authorList>
    </citation>
    <scope>IDENTIFICATION</scope>
    <source>
        <strain evidence="1">TTRI</strain>
    </source>
</reference>
<dbReference type="AlphaFoldDB" id="A0A1A9UVA0"/>
<dbReference type="Proteomes" id="UP000078200">
    <property type="component" value="Unassembled WGS sequence"/>
</dbReference>
<name>A0A1A9UVA0_GLOAU</name>
<evidence type="ECO:0000313" key="1">
    <source>
        <dbReference type="EnsemblMetazoa" id="GAUT016800-PA"/>
    </source>
</evidence>
<organism evidence="1 2">
    <name type="scientific">Glossina austeni</name>
    <name type="common">Savannah tsetse fly</name>
    <dbReference type="NCBI Taxonomy" id="7395"/>
    <lineage>
        <taxon>Eukaryota</taxon>
        <taxon>Metazoa</taxon>
        <taxon>Ecdysozoa</taxon>
        <taxon>Arthropoda</taxon>
        <taxon>Hexapoda</taxon>
        <taxon>Insecta</taxon>
        <taxon>Pterygota</taxon>
        <taxon>Neoptera</taxon>
        <taxon>Endopterygota</taxon>
        <taxon>Diptera</taxon>
        <taxon>Brachycera</taxon>
        <taxon>Muscomorpha</taxon>
        <taxon>Hippoboscoidea</taxon>
        <taxon>Glossinidae</taxon>
        <taxon>Glossina</taxon>
    </lineage>
</organism>
<protein>
    <submittedName>
        <fullName evidence="1">Uncharacterized protein</fullName>
    </submittedName>
</protein>
<dbReference type="VEuPathDB" id="VectorBase:GAUT016800"/>
<evidence type="ECO:0000313" key="2">
    <source>
        <dbReference type="Proteomes" id="UP000078200"/>
    </source>
</evidence>
<proteinExistence type="predicted"/>
<sequence length="171" mass="18416">MKQRASGGSINITSQVEESPTVVTAAAAAAAAAAASNKLRNTKECIPETFQSYLDVCSAAHSSLCRLLLKFFSAKLAKKIDRELQRTALAPKALNCIRFALSSRTNTDTGKGEVMQVSAASTSSACSRHTPLNQRWGQCKCSMRSTPHEHLLSTSRLLNPWSPLINTESCC</sequence>
<dbReference type="EnsemblMetazoa" id="GAUT016800-RA">
    <property type="protein sequence ID" value="GAUT016800-PA"/>
    <property type="gene ID" value="GAUT016800"/>
</dbReference>
<accession>A0A1A9UVA0</accession>
<keyword evidence="2" id="KW-1185">Reference proteome</keyword>